<organism evidence="2 3">
    <name type="scientific">Mytilus edulis</name>
    <name type="common">Blue mussel</name>
    <dbReference type="NCBI Taxonomy" id="6550"/>
    <lineage>
        <taxon>Eukaryota</taxon>
        <taxon>Metazoa</taxon>
        <taxon>Spiralia</taxon>
        <taxon>Lophotrochozoa</taxon>
        <taxon>Mollusca</taxon>
        <taxon>Bivalvia</taxon>
        <taxon>Autobranchia</taxon>
        <taxon>Pteriomorphia</taxon>
        <taxon>Mytilida</taxon>
        <taxon>Mytiloidea</taxon>
        <taxon>Mytilidae</taxon>
        <taxon>Mytilinae</taxon>
        <taxon>Mytilus</taxon>
    </lineage>
</organism>
<evidence type="ECO:0000313" key="2">
    <source>
        <dbReference type="EMBL" id="CAG2248042.1"/>
    </source>
</evidence>
<keyword evidence="3" id="KW-1185">Reference proteome</keyword>
<comment type="caution">
    <text evidence="2">The sequence shown here is derived from an EMBL/GenBank/DDBJ whole genome shotgun (WGS) entry which is preliminary data.</text>
</comment>
<evidence type="ECO:0000313" key="3">
    <source>
        <dbReference type="Proteomes" id="UP000683360"/>
    </source>
</evidence>
<dbReference type="Proteomes" id="UP000683360">
    <property type="component" value="Unassembled WGS sequence"/>
</dbReference>
<evidence type="ECO:0000256" key="1">
    <source>
        <dbReference type="SAM" id="Phobius"/>
    </source>
</evidence>
<dbReference type="OrthoDB" id="5337378at2759"/>
<keyword evidence="1" id="KW-0472">Membrane</keyword>
<protein>
    <submittedName>
        <fullName evidence="2">PKMYT</fullName>
        <ecNumber evidence="2">2.7.11.1</ecNumber>
    </submittedName>
</protein>
<feature type="transmembrane region" description="Helical" evidence="1">
    <location>
        <begin position="92"/>
        <end position="111"/>
    </location>
</feature>
<proteinExistence type="predicted"/>
<sequence>MEERQRLYMQAELCKIRIHRSAPRDVRRGIWNFLVDLLMGSDLSEAQEGDPKYIAPELMDGKFGKPADVFRCGKRRRREYVMKSVINSIKAMFFRLLQFVFMITSVFSFPVKKIRERQVPSSSSHNTSYSSGYPLDHSISDDDCFEDDISIHNNSVGAPLDSSSSSDGFSSEFIVPSRPMPRHAFTTPAIRHRSIGFMSAPMSSSPVLPGRIR</sequence>
<reference evidence="2" key="1">
    <citation type="submission" date="2021-03" db="EMBL/GenBank/DDBJ databases">
        <authorList>
            <person name="Bekaert M."/>
        </authorList>
    </citation>
    <scope>NUCLEOTIDE SEQUENCE</scope>
</reference>
<dbReference type="EMBL" id="CAJPWZ010002921">
    <property type="protein sequence ID" value="CAG2248042.1"/>
    <property type="molecule type" value="Genomic_DNA"/>
</dbReference>
<accession>A0A8S3UQP2</accession>
<keyword evidence="2" id="KW-0808">Transferase</keyword>
<dbReference type="EC" id="2.7.11.1" evidence="2"/>
<keyword evidence="1" id="KW-0812">Transmembrane</keyword>
<name>A0A8S3UQP2_MYTED</name>
<dbReference type="GO" id="GO:0004674">
    <property type="term" value="F:protein serine/threonine kinase activity"/>
    <property type="evidence" value="ECO:0007669"/>
    <property type="project" value="UniProtKB-EC"/>
</dbReference>
<dbReference type="AlphaFoldDB" id="A0A8S3UQP2"/>
<gene>
    <name evidence="2" type="ORF">MEDL_59927</name>
</gene>
<keyword evidence="1" id="KW-1133">Transmembrane helix</keyword>